<dbReference type="PROSITE" id="PS50110">
    <property type="entry name" value="RESPONSE_REGULATORY"/>
    <property type="match status" value="1"/>
</dbReference>
<evidence type="ECO:0000259" key="11">
    <source>
        <dbReference type="PROSITE" id="PS50110"/>
    </source>
</evidence>
<dbReference type="Proteomes" id="UP001589738">
    <property type="component" value="Unassembled WGS sequence"/>
</dbReference>
<dbReference type="Gene3D" id="3.40.50.2300">
    <property type="match status" value="1"/>
</dbReference>
<evidence type="ECO:0000256" key="3">
    <source>
        <dbReference type="ARBA" id="ARBA00022553"/>
    </source>
</evidence>
<feature type="modified residue" description="4-aspartylphosphate" evidence="9">
    <location>
        <position position="547"/>
    </location>
</feature>
<dbReference type="RefSeq" id="WP_377058311.1">
    <property type="nucleotide sequence ID" value="NZ_JBHLUU010000090.1"/>
</dbReference>
<dbReference type="InterPro" id="IPR035965">
    <property type="entry name" value="PAS-like_dom_sf"/>
</dbReference>
<dbReference type="Gene3D" id="3.30.565.10">
    <property type="entry name" value="Histidine kinase-like ATPase, C-terminal domain"/>
    <property type="match status" value="1"/>
</dbReference>
<proteinExistence type="predicted"/>
<dbReference type="SMART" id="SM00387">
    <property type="entry name" value="HATPase_c"/>
    <property type="match status" value="1"/>
</dbReference>
<dbReference type="SUPFAM" id="SSF52172">
    <property type="entry name" value="CheY-like"/>
    <property type="match status" value="1"/>
</dbReference>
<dbReference type="InterPro" id="IPR011006">
    <property type="entry name" value="CheY-like_superfamily"/>
</dbReference>
<comment type="catalytic activity">
    <reaction evidence="1">
        <text>ATP + protein L-histidine = ADP + protein N-phospho-L-histidine.</text>
        <dbReference type="EC" id="2.7.13.3"/>
    </reaction>
</comment>
<evidence type="ECO:0000256" key="1">
    <source>
        <dbReference type="ARBA" id="ARBA00000085"/>
    </source>
</evidence>
<evidence type="ECO:0000256" key="7">
    <source>
        <dbReference type="ARBA" id="ARBA00022840"/>
    </source>
</evidence>
<dbReference type="Pfam" id="PF00072">
    <property type="entry name" value="Response_reg"/>
    <property type="match status" value="1"/>
</dbReference>
<evidence type="ECO:0000256" key="8">
    <source>
        <dbReference type="ARBA" id="ARBA00023012"/>
    </source>
</evidence>
<dbReference type="CDD" id="cd00082">
    <property type="entry name" value="HisKA"/>
    <property type="match status" value="1"/>
</dbReference>
<evidence type="ECO:0000256" key="5">
    <source>
        <dbReference type="ARBA" id="ARBA00022741"/>
    </source>
</evidence>
<evidence type="ECO:0000259" key="10">
    <source>
        <dbReference type="PROSITE" id="PS50109"/>
    </source>
</evidence>
<dbReference type="Pfam" id="PF02518">
    <property type="entry name" value="HATPase_c"/>
    <property type="match status" value="1"/>
</dbReference>
<dbReference type="InterPro" id="IPR036890">
    <property type="entry name" value="HATPase_C_sf"/>
</dbReference>
<reference evidence="12 13" key="1">
    <citation type="submission" date="2024-09" db="EMBL/GenBank/DDBJ databases">
        <authorList>
            <person name="Sun Q."/>
            <person name="Mori K."/>
        </authorList>
    </citation>
    <scope>NUCLEOTIDE SEQUENCE [LARGE SCALE GENOMIC DNA]</scope>
    <source>
        <strain evidence="12 13">CGMCC 1.9126</strain>
    </source>
</reference>
<evidence type="ECO:0000313" key="13">
    <source>
        <dbReference type="Proteomes" id="UP001589738"/>
    </source>
</evidence>
<comment type="caution">
    <text evidence="12">The sequence shown here is derived from an EMBL/GenBank/DDBJ whole genome shotgun (WGS) entry which is preliminary data.</text>
</comment>
<dbReference type="InterPro" id="IPR003661">
    <property type="entry name" value="HisK_dim/P_dom"/>
</dbReference>
<dbReference type="EMBL" id="JBHLUU010000090">
    <property type="protein sequence ID" value="MFC0476118.1"/>
    <property type="molecule type" value="Genomic_DNA"/>
</dbReference>
<keyword evidence="7 12" id="KW-0067">ATP-binding</keyword>
<keyword evidence="8" id="KW-0902">Two-component regulatory system</keyword>
<dbReference type="PROSITE" id="PS50109">
    <property type="entry name" value="HIS_KIN"/>
    <property type="match status" value="1"/>
</dbReference>
<dbReference type="InterPro" id="IPR005467">
    <property type="entry name" value="His_kinase_dom"/>
</dbReference>
<keyword evidence="4" id="KW-0808">Transferase</keyword>
<dbReference type="InterPro" id="IPR004358">
    <property type="entry name" value="Sig_transdc_His_kin-like_C"/>
</dbReference>
<dbReference type="Gene3D" id="1.10.287.130">
    <property type="match status" value="1"/>
</dbReference>
<dbReference type="Pfam" id="PF00512">
    <property type="entry name" value="HisKA"/>
    <property type="match status" value="1"/>
</dbReference>
<dbReference type="PANTHER" id="PTHR43547">
    <property type="entry name" value="TWO-COMPONENT HISTIDINE KINASE"/>
    <property type="match status" value="1"/>
</dbReference>
<evidence type="ECO:0000256" key="4">
    <source>
        <dbReference type="ARBA" id="ARBA00022679"/>
    </source>
</evidence>
<dbReference type="SUPFAM" id="SSF55785">
    <property type="entry name" value="PYP-like sensor domain (PAS domain)"/>
    <property type="match status" value="1"/>
</dbReference>
<dbReference type="SUPFAM" id="SSF47384">
    <property type="entry name" value="Homodimeric domain of signal transducing histidine kinase"/>
    <property type="match status" value="1"/>
</dbReference>
<feature type="domain" description="Histidine kinase" evidence="10">
    <location>
        <begin position="265"/>
        <end position="480"/>
    </location>
</feature>
<keyword evidence="5" id="KW-0547">Nucleotide-binding</keyword>
<keyword evidence="3 9" id="KW-0597">Phosphoprotein</keyword>
<accession>A0ABV6KS26</accession>
<evidence type="ECO:0000256" key="9">
    <source>
        <dbReference type="PROSITE-ProRule" id="PRU00169"/>
    </source>
</evidence>
<dbReference type="Gene3D" id="3.30.450.20">
    <property type="entry name" value="PAS domain"/>
    <property type="match status" value="1"/>
</dbReference>
<sequence length="637" mass="72411">MSRIIKADRGLIILLEDQAYSSYGISSTGVEQFKKNIYNGLNSILIVHQQPYTIKREIVESEKGYHEGKLYSYDLYLPVISSNDVVTAIMVFSRFGHAFRESEIEELQSITKQMSNSLEKVYIHELTETERLRNQSILNTTHEGIQLIDQSGVVLLVNKALCEMFECIADGRDLVGLDLQDWTSFMQKDMEEKDEFLQFVQSAIETNHLNNSNSFIYKRLDKHQVIKVYSEALFQEDIRIGTILVHRDITKEFEVDQMKSEFVSTVSHELRTPLASILGFTELMLHRELKPDRRLKYLTTVYNEAKRLTALINDFLDVQRMEAGKHTYEKKYFELLPVVESVSNTLRATTTIHEITVTSTAENDWILGDREKIEQVLTNLVGNSIKYSPNGGNIILNLFETNGILRLDITDEGLGIPENVGDSIFTKFYRVDNSDRRKIGGTGLGLAIVKEIMNAHEGDVTFTSKYGNGSTFTISFPIVKREVTSSTDKVGVQASNYKVFVIEDDESLLDLISQELLDNRFTVTQFTNGDHAMDALMEEVPDAVILDITLDKGNVDGWDIMRFMKEKKELKQIPVIISSALDERDKGLANGAEEYFVKPYKTSQLSKIVMQLLLKIGKEGQVIVPLVEEQGIEKPSE</sequence>
<dbReference type="InterPro" id="IPR001789">
    <property type="entry name" value="Sig_transdc_resp-reg_receiver"/>
</dbReference>
<evidence type="ECO:0000256" key="6">
    <source>
        <dbReference type="ARBA" id="ARBA00022777"/>
    </source>
</evidence>
<dbReference type="GO" id="GO:0005524">
    <property type="term" value="F:ATP binding"/>
    <property type="evidence" value="ECO:0007669"/>
    <property type="project" value="UniProtKB-KW"/>
</dbReference>
<dbReference type="InterPro" id="IPR036097">
    <property type="entry name" value="HisK_dim/P_sf"/>
</dbReference>
<name>A0ABV6KS26_9BACI</name>
<keyword evidence="13" id="KW-1185">Reference proteome</keyword>
<dbReference type="EC" id="2.7.13.3" evidence="2"/>
<dbReference type="SUPFAM" id="SSF55874">
    <property type="entry name" value="ATPase domain of HSP90 chaperone/DNA topoisomerase II/histidine kinase"/>
    <property type="match status" value="1"/>
</dbReference>
<gene>
    <name evidence="12" type="ORF">ACFFHF_12825</name>
</gene>
<keyword evidence="6" id="KW-0418">Kinase</keyword>
<organism evidence="12 13">
    <name type="scientific">Robertmurraya beringensis</name>
    <dbReference type="NCBI Taxonomy" id="641660"/>
    <lineage>
        <taxon>Bacteria</taxon>
        <taxon>Bacillati</taxon>
        <taxon>Bacillota</taxon>
        <taxon>Bacilli</taxon>
        <taxon>Bacillales</taxon>
        <taxon>Bacillaceae</taxon>
        <taxon>Robertmurraya</taxon>
    </lineage>
</organism>
<evidence type="ECO:0000256" key="2">
    <source>
        <dbReference type="ARBA" id="ARBA00012438"/>
    </source>
</evidence>
<protein>
    <recommendedName>
        <fullName evidence="2">histidine kinase</fullName>
        <ecNumber evidence="2">2.7.13.3</ecNumber>
    </recommendedName>
</protein>
<dbReference type="SUPFAM" id="SSF55781">
    <property type="entry name" value="GAF domain-like"/>
    <property type="match status" value="1"/>
</dbReference>
<dbReference type="PANTHER" id="PTHR43547:SF2">
    <property type="entry name" value="HYBRID SIGNAL TRANSDUCTION HISTIDINE KINASE C"/>
    <property type="match status" value="1"/>
</dbReference>
<evidence type="ECO:0000313" key="12">
    <source>
        <dbReference type="EMBL" id="MFC0476118.1"/>
    </source>
</evidence>
<dbReference type="PRINTS" id="PR00344">
    <property type="entry name" value="BCTRLSENSOR"/>
</dbReference>
<dbReference type="CDD" id="cd00075">
    <property type="entry name" value="HATPase"/>
    <property type="match status" value="1"/>
</dbReference>
<dbReference type="SMART" id="SM00388">
    <property type="entry name" value="HisKA"/>
    <property type="match status" value="1"/>
</dbReference>
<dbReference type="InterPro" id="IPR003594">
    <property type="entry name" value="HATPase_dom"/>
</dbReference>
<feature type="domain" description="Response regulatory" evidence="11">
    <location>
        <begin position="498"/>
        <end position="613"/>
    </location>
</feature>
<dbReference type="SMART" id="SM00448">
    <property type="entry name" value="REC"/>
    <property type="match status" value="1"/>
</dbReference>